<dbReference type="InterPro" id="IPR026015">
    <property type="entry name" value="ATP_synth_OSCP/delta_N_sf"/>
</dbReference>
<keyword evidence="7" id="KW-0472">Membrane</keyword>
<dbReference type="NCBIfam" id="TIGR01145">
    <property type="entry name" value="ATP_synt_delta"/>
    <property type="match status" value="1"/>
</dbReference>
<dbReference type="Gene3D" id="1.10.520.20">
    <property type="entry name" value="N-terminal domain of the delta subunit of the F1F0-ATP synthase"/>
    <property type="match status" value="1"/>
</dbReference>
<sequence>MAARFVPRVFQQATRGYASQAAAVRPPILLNGLPGKYASSAYVAALTKSDKTLQAVERDLQAVAHALSSGKDAQKLQTFIANPTLSNKDKVSGLEQLIGSKSDEVTRNLFSVLAENGRLQDSERVVEEFARLMAAHRGEVEVIITSATPLDKAHTQRLESALSESAVAKEGGGQKIKFTHKVNPAIQGGLTVDFAGKSVDLSVASKVRKLNQLLEEGI</sequence>
<dbReference type="Pfam" id="PF00213">
    <property type="entry name" value="OSCP"/>
    <property type="match status" value="1"/>
</dbReference>
<organism evidence="9 10">
    <name type="scientific">Jaminaea rosea</name>
    <dbReference type="NCBI Taxonomy" id="1569628"/>
    <lineage>
        <taxon>Eukaryota</taxon>
        <taxon>Fungi</taxon>
        <taxon>Dikarya</taxon>
        <taxon>Basidiomycota</taxon>
        <taxon>Ustilaginomycotina</taxon>
        <taxon>Exobasidiomycetes</taxon>
        <taxon>Microstromatales</taxon>
        <taxon>Microstromatales incertae sedis</taxon>
        <taxon>Jaminaea</taxon>
    </lineage>
</organism>
<reference evidence="9 10" key="1">
    <citation type="journal article" date="2018" name="Mol. Biol. Evol.">
        <title>Broad Genomic Sampling Reveals a Smut Pathogenic Ancestry of the Fungal Clade Ustilaginomycotina.</title>
        <authorList>
            <person name="Kijpornyongpan T."/>
            <person name="Mondo S.J."/>
            <person name="Barry K."/>
            <person name="Sandor L."/>
            <person name="Lee J."/>
            <person name="Lipzen A."/>
            <person name="Pangilinan J."/>
            <person name="LaButti K."/>
            <person name="Hainaut M."/>
            <person name="Henrissat B."/>
            <person name="Grigoriev I.V."/>
            <person name="Spatafora J.W."/>
            <person name="Aime M.C."/>
        </authorList>
    </citation>
    <scope>NUCLEOTIDE SEQUENCE [LARGE SCALE GENOMIC DNA]</scope>
    <source>
        <strain evidence="9 10">MCA 5214</strain>
    </source>
</reference>
<evidence type="ECO:0000256" key="2">
    <source>
        <dbReference type="ARBA" id="ARBA00007046"/>
    </source>
</evidence>
<evidence type="ECO:0000256" key="3">
    <source>
        <dbReference type="ARBA" id="ARBA00014723"/>
    </source>
</evidence>
<dbReference type="RefSeq" id="XP_025361213.1">
    <property type="nucleotide sequence ID" value="XM_025504501.1"/>
</dbReference>
<proteinExistence type="inferred from homology"/>
<gene>
    <name evidence="9" type="ORF">BDZ90DRAFT_221877</name>
</gene>
<dbReference type="GO" id="GO:0016020">
    <property type="term" value="C:membrane"/>
    <property type="evidence" value="ECO:0007669"/>
    <property type="project" value="UniProtKB-SubCell"/>
</dbReference>
<evidence type="ECO:0000313" key="10">
    <source>
        <dbReference type="Proteomes" id="UP000245884"/>
    </source>
</evidence>
<keyword evidence="6" id="KW-0406">Ion transport</keyword>
<name>A0A316UQL9_9BASI</name>
<comment type="similarity">
    <text evidence="2">Belongs to the ATPase delta chain family.</text>
</comment>
<evidence type="ECO:0000313" key="9">
    <source>
        <dbReference type="EMBL" id="PWN26601.1"/>
    </source>
</evidence>
<keyword evidence="10" id="KW-1185">Reference proteome</keyword>
<dbReference type="STRING" id="1569628.A0A316UQL9"/>
<keyword evidence="4" id="KW-0813">Transport</keyword>
<evidence type="ECO:0000256" key="6">
    <source>
        <dbReference type="ARBA" id="ARBA00023065"/>
    </source>
</evidence>
<dbReference type="SUPFAM" id="SSF47928">
    <property type="entry name" value="N-terminal domain of the delta subunit of the F1F0-ATP synthase"/>
    <property type="match status" value="1"/>
</dbReference>
<evidence type="ECO:0000256" key="4">
    <source>
        <dbReference type="ARBA" id="ARBA00022448"/>
    </source>
</evidence>
<dbReference type="PANTHER" id="PTHR11910">
    <property type="entry name" value="ATP SYNTHASE DELTA CHAIN"/>
    <property type="match status" value="1"/>
</dbReference>
<dbReference type="GeneID" id="37026324"/>
<dbReference type="InterPro" id="IPR000711">
    <property type="entry name" value="ATPase_OSCP/dsu"/>
</dbReference>
<dbReference type="GO" id="GO:0046933">
    <property type="term" value="F:proton-transporting ATP synthase activity, rotational mechanism"/>
    <property type="evidence" value="ECO:0007669"/>
    <property type="project" value="InterPro"/>
</dbReference>
<evidence type="ECO:0000256" key="8">
    <source>
        <dbReference type="ARBA" id="ARBA00023310"/>
    </source>
</evidence>
<dbReference type="AlphaFoldDB" id="A0A316UQL9"/>
<dbReference type="PRINTS" id="PR00125">
    <property type="entry name" value="ATPASEDELTA"/>
</dbReference>
<evidence type="ECO:0000256" key="7">
    <source>
        <dbReference type="ARBA" id="ARBA00023136"/>
    </source>
</evidence>
<dbReference type="EMBL" id="KZ819671">
    <property type="protein sequence ID" value="PWN26601.1"/>
    <property type="molecule type" value="Genomic_DNA"/>
</dbReference>
<evidence type="ECO:0000256" key="5">
    <source>
        <dbReference type="ARBA" id="ARBA00022781"/>
    </source>
</evidence>
<evidence type="ECO:0000256" key="1">
    <source>
        <dbReference type="ARBA" id="ARBA00004370"/>
    </source>
</evidence>
<accession>A0A316UQL9</accession>
<keyword evidence="5" id="KW-0375">Hydrogen ion transport</keyword>
<protein>
    <recommendedName>
        <fullName evidence="3">ATP synthase subunit 5, mitochondrial</fullName>
    </recommendedName>
</protein>
<dbReference type="Proteomes" id="UP000245884">
    <property type="component" value="Unassembled WGS sequence"/>
</dbReference>
<dbReference type="OrthoDB" id="1262810at2759"/>
<keyword evidence="8" id="KW-0066">ATP synthesis</keyword>
<dbReference type="HAMAP" id="MF_01416">
    <property type="entry name" value="ATP_synth_delta_bact"/>
    <property type="match status" value="1"/>
</dbReference>
<comment type="subcellular location">
    <subcellularLocation>
        <location evidence="1">Membrane</location>
    </subcellularLocation>
</comment>